<name>A0AAW1UFT8_9CUCU</name>
<reference evidence="5 6" key="1">
    <citation type="submission" date="2023-03" db="EMBL/GenBank/DDBJ databases">
        <title>Genome insight into feeding habits of ladybird beetles.</title>
        <authorList>
            <person name="Li H.-S."/>
            <person name="Huang Y.-H."/>
            <person name="Pang H."/>
        </authorList>
    </citation>
    <scope>NUCLEOTIDE SEQUENCE [LARGE SCALE GENOMIC DNA]</scope>
    <source>
        <strain evidence="5">SYSU_2023b</strain>
        <tissue evidence="5">Whole body</tissue>
    </source>
</reference>
<gene>
    <name evidence="5" type="ORF">WA026_008549</name>
</gene>
<evidence type="ECO:0000256" key="4">
    <source>
        <dbReference type="ARBA" id="ARBA00023128"/>
    </source>
</evidence>
<dbReference type="Pfam" id="PF15786">
    <property type="entry name" value="PET117"/>
    <property type="match status" value="1"/>
</dbReference>
<evidence type="ECO:0000313" key="5">
    <source>
        <dbReference type="EMBL" id="KAK9880033.1"/>
    </source>
</evidence>
<keyword evidence="3" id="KW-0809">Transit peptide</keyword>
<evidence type="ECO:0000256" key="1">
    <source>
        <dbReference type="ARBA" id="ARBA00004173"/>
    </source>
</evidence>
<keyword evidence="4" id="KW-0496">Mitochondrion</keyword>
<evidence type="ECO:0000313" key="6">
    <source>
        <dbReference type="Proteomes" id="UP001431783"/>
    </source>
</evidence>
<accession>A0AAW1UFT8</accession>
<dbReference type="EMBL" id="JARQZJ010000063">
    <property type="protein sequence ID" value="KAK9880033.1"/>
    <property type="molecule type" value="Genomic_DNA"/>
</dbReference>
<dbReference type="GO" id="GO:0005739">
    <property type="term" value="C:mitochondrion"/>
    <property type="evidence" value="ECO:0007669"/>
    <property type="project" value="UniProtKB-SubCell"/>
</dbReference>
<dbReference type="GO" id="GO:0033617">
    <property type="term" value="P:mitochondrial respiratory chain complex IV assembly"/>
    <property type="evidence" value="ECO:0007669"/>
    <property type="project" value="TreeGrafter"/>
</dbReference>
<dbReference type="AlphaFoldDB" id="A0AAW1UFT8"/>
<keyword evidence="6" id="KW-1185">Reference proteome</keyword>
<comment type="similarity">
    <text evidence="2">Belongs to the PET117 family.</text>
</comment>
<comment type="caution">
    <text evidence="5">The sequence shown here is derived from an EMBL/GenBank/DDBJ whole genome shotgun (WGS) entry which is preliminary data.</text>
</comment>
<dbReference type="PANTHER" id="PTHR28163:SF1">
    <property type="entry name" value="PROTEIN PET117 HOMOLOG, MITOCHONDRIAL"/>
    <property type="match status" value="1"/>
</dbReference>
<protein>
    <recommendedName>
        <fullName evidence="7">Protein PET117 homolog, mitochondrial</fullName>
    </recommendedName>
</protein>
<comment type="subcellular location">
    <subcellularLocation>
        <location evidence="1">Mitochondrion</location>
    </subcellularLocation>
</comment>
<organism evidence="5 6">
    <name type="scientific">Henosepilachna vigintioctopunctata</name>
    <dbReference type="NCBI Taxonomy" id="420089"/>
    <lineage>
        <taxon>Eukaryota</taxon>
        <taxon>Metazoa</taxon>
        <taxon>Ecdysozoa</taxon>
        <taxon>Arthropoda</taxon>
        <taxon>Hexapoda</taxon>
        <taxon>Insecta</taxon>
        <taxon>Pterygota</taxon>
        <taxon>Neoptera</taxon>
        <taxon>Endopterygota</taxon>
        <taxon>Coleoptera</taxon>
        <taxon>Polyphaga</taxon>
        <taxon>Cucujiformia</taxon>
        <taxon>Coccinelloidea</taxon>
        <taxon>Coccinellidae</taxon>
        <taxon>Epilachninae</taxon>
        <taxon>Epilachnini</taxon>
        <taxon>Henosepilachna</taxon>
    </lineage>
</organism>
<dbReference type="PANTHER" id="PTHR28163">
    <property type="entry name" value="PROTEIN PET117 HOMOLOG, MITOCHONDRIAL"/>
    <property type="match status" value="1"/>
</dbReference>
<evidence type="ECO:0008006" key="7">
    <source>
        <dbReference type="Google" id="ProtNLM"/>
    </source>
</evidence>
<dbReference type="InterPro" id="IPR031568">
    <property type="entry name" value="Pet117"/>
</dbReference>
<evidence type="ECO:0000256" key="3">
    <source>
        <dbReference type="ARBA" id="ARBA00022946"/>
    </source>
</evidence>
<evidence type="ECO:0000256" key="2">
    <source>
        <dbReference type="ARBA" id="ARBA00008197"/>
    </source>
</evidence>
<dbReference type="Proteomes" id="UP001431783">
    <property type="component" value="Unassembled WGS sequence"/>
</dbReference>
<sequence length="76" mass="8530">MSNVAKVVLGSSCLFSVTVIGYVHYQQAADREQLHQGVLRDIERQQRKSENVSILQKQQQLTKQLKEASGISSEIT</sequence>
<proteinExistence type="inferred from homology"/>